<evidence type="ECO:0000256" key="4">
    <source>
        <dbReference type="ARBA" id="ARBA00023136"/>
    </source>
</evidence>
<dbReference type="PIRSF" id="PIRSF006648">
    <property type="entry name" value="DrrB"/>
    <property type="match status" value="1"/>
</dbReference>
<dbReference type="InterPro" id="IPR013525">
    <property type="entry name" value="ABC2_TM"/>
</dbReference>
<dbReference type="InterPro" id="IPR052522">
    <property type="entry name" value="ABC-2_transport_permease"/>
</dbReference>
<dbReference type="PANTHER" id="PTHR43332:SF2">
    <property type="entry name" value="INNER MEMBRANE TRANSPORT PERMEASE YADH"/>
    <property type="match status" value="1"/>
</dbReference>
<dbReference type="AlphaFoldDB" id="A0A832LXF7"/>
<feature type="transmembrane region" description="Helical" evidence="5">
    <location>
        <begin position="20"/>
        <end position="41"/>
    </location>
</feature>
<dbReference type="GO" id="GO:0140359">
    <property type="term" value="F:ABC-type transporter activity"/>
    <property type="evidence" value="ECO:0007669"/>
    <property type="project" value="InterPro"/>
</dbReference>
<feature type="transmembrane region" description="Helical" evidence="5">
    <location>
        <begin position="222"/>
        <end position="240"/>
    </location>
</feature>
<protein>
    <recommendedName>
        <fullName evidence="5">Transport permease protein</fullName>
    </recommendedName>
</protein>
<evidence type="ECO:0000256" key="3">
    <source>
        <dbReference type="ARBA" id="ARBA00022989"/>
    </source>
</evidence>
<sequence length="245" mass="27418">MKGLLAVYLREILLLRKRFWRVLLSFSINPLLYILAFGLGLGKELEIHGRSYLEFLIPGLVAGSSMLQAFAINVEVNVARFYLKVFEEFQSAPISPLSYALGEVLSGVTRAFLSISLILLIAYLLGGIKLHVNFTFFLIIFINAFIFASLGLASAMIIKSHADQTLITNFIITPMMFLGGTFFPVENLPPLLKPVVEILPLTLVSQTLRAIAWGTPFHWEHIYTLIFIALLTFILAILSVKRAKD</sequence>
<feature type="transmembrane region" description="Helical" evidence="5">
    <location>
        <begin position="134"/>
        <end position="158"/>
    </location>
</feature>
<dbReference type="EMBL" id="DSZU01000064">
    <property type="protein sequence ID" value="HGV55180.1"/>
    <property type="molecule type" value="Genomic_DNA"/>
</dbReference>
<dbReference type="Pfam" id="PF01061">
    <property type="entry name" value="ABC2_membrane"/>
    <property type="match status" value="1"/>
</dbReference>
<feature type="transmembrane region" description="Helical" evidence="5">
    <location>
        <begin position="104"/>
        <end position="128"/>
    </location>
</feature>
<feature type="transmembrane region" description="Helical" evidence="5">
    <location>
        <begin position="61"/>
        <end position="83"/>
    </location>
</feature>
<organism evidence="7">
    <name type="scientific">Caldimicrobium thiodismutans</name>
    <dbReference type="NCBI Taxonomy" id="1653476"/>
    <lineage>
        <taxon>Bacteria</taxon>
        <taxon>Pseudomonadati</taxon>
        <taxon>Thermodesulfobacteriota</taxon>
        <taxon>Thermodesulfobacteria</taxon>
        <taxon>Thermodesulfobacteriales</taxon>
        <taxon>Thermodesulfobacteriaceae</taxon>
        <taxon>Caldimicrobium</taxon>
    </lineage>
</organism>
<dbReference type="PRINTS" id="PR00164">
    <property type="entry name" value="ABC2TRNSPORT"/>
</dbReference>
<proteinExistence type="inferred from homology"/>
<gene>
    <name evidence="7" type="ORF">ENT73_03735</name>
</gene>
<evidence type="ECO:0000256" key="1">
    <source>
        <dbReference type="ARBA" id="ARBA00004141"/>
    </source>
</evidence>
<dbReference type="InterPro" id="IPR047817">
    <property type="entry name" value="ABC2_TM_bact-type"/>
</dbReference>
<dbReference type="GO" id="GO:0043190">
    <property type="term" value="C:ATP-binding cassette (ABC) transporter complex"/>
    <property type="evidence" value="ECO:0007669"/>
    <property type="project" value="InterPro"/>
</dbReference>
<feature type="transmembrane region" description="Helical" evidence="5">
    <location>
        <begin position="165"/>
        <end position="185"/>
    </location>
</feature>
<dbReference type="InterPro" id="IPR000412">
    <property type="entry name" value="ABC_2_transport"/>
</dbReference>
<reference evidence="7" key="1">
    <citation type="journal article" date="2020" name="mSystems">
        <title>Genome- and Community-Level Interaction Insights into Carbon Utilization and Element Cycling Functions of Hydrothermarchaeota in Hydrothermal Sediment.</title>
        <authorList>
            <person name="Zhou Z."/>
            <person name="Liu Y."/>
            <person name="Xu W."/>
            <person name="Pan J."/>
            <person name="Luo Z.H."/>
            <person name="Li M."/>
        </authorList>
    </citation>
    <scope>NUCLEOTIDE SEQUENCE [LARGE SCALE GENOMIC DNA]</scope>
    <source>
        <strain evidence="7">SpSt-605</strain>
    </source>
</reference>
<accession>A0A832LXF7</accession>
<comment type="caution">
    <text evidence="7">The sequence shown here is derived from an EMBL/GenBank/DDBJ whole genome shotgun (WGS) entry which is preliminary data.</text>
</comment>
<evidence type="ECO:0000256" key="2">
    <source>
        <dbReference type="ARBA" id="ARBA00022692"/>
    </source>
</evidence>
<comment type="similarity">
    <text evidence="5">Belongs to the ABC-2 integral membrane protein family.</text>
</comment>
<dbReference type="PROSITE" id="PS51012">
    <property type="entry name" value="ABC_TM2"/>
    <property type="match status" value="1"/>
</dbReference>
<dbReference type="PANTHER" id="PTHR43332">
    <property type="entry name" value="INNER MEMBRANE TRANSPORT PERMEASE YADH-RELATED"/>
    <property type="match status" value="1"/>
</dbReference>
<evidence type="ECO:0000256" key="5">
    <source>
        <dbReference type="RuleBase" id="RU361157"/>
    </source>
</evidence>
<keyword evidence="4 5" id="KW-0472">Membrane</keyword>
<evidence type="ECO:0000313" key="7">
    <source>
        <dbReference type="EMBL" id="HGV55180.1"/>
    </source>
</evidence>
<keyword evidence="2 5" id="KW-0812">Transmembrane</keyword>
<keyword evidence="5" id="KW-0813">Transport</keyword>
<comment type="subcellular location">
    <subcellularLocation>
        <location evidence="5">Cell membrane</location>
        <topology evidence="5">Multi-pass membrane protein</topology>
    </subcellularLocation>
    <subcellularLocation>
        <location evidence="1">Membrane</location>
        <topology evidence="1">Multi-pass membrane protein</topology>
    </subcellularLocation>
</comment>
<name>A0A832LXF7_9BACT</name>
<evidence type="ECO:0000259" key="6">
    <source>
        <dbReference type="PROSITE" id="PS51012"/>
    </source>
</evidence>
<feature type="domain" description="ABC transmembrane type-2" evidence="6">
    <location>
        <begin position="21"/>
        <end position="243"/>
    </location>
</feature>
<keyword evidence="3 5" id="KW-1133">Transmembrane helix</keyword>
<keyword evidence="5" id="KW-1003">Cell membrane</keyword>